<dbReference type="PIRSF" id="PIRSF006171">
    <property type="entry name" value="RR_citrat_malat"/>
    <property type="match status" value="1"/>
</dbReference>
<dbReference type="PANTHER" id="PTHR45526:SF1">
    <property type="entry name" value="TRANSCRIPTIONAL REGULATORY PROTEIN DCUR-RELATED"/>
    <property type="match status" value="1"/>
</dbReference>
<gene>
    <name evidence="12" type="ORF">K1X13_05465</name>
</gene>
<keyword evidence="6 9" id="KW-0238">DNA-binding</keyword>
<dbReference type="CDD" id="cd19925">
    <property type="entry name" value="REC_citrate_TCS"/>
    <property type="match status" value="1"/>
</dbReference>
<reference evidence="12 13" key="1">
    <citation type="submission" date="2021-08" db="EMBL/GenBank/DDBJ databases">
        <title>Nocardioides bacterium WL0053 sp. nov., isolated from the sediment.</title>
        <authorList>
            <person name="Wang L."/>
            <person name="Zhang D."/>
            <person name="Zhang A."/>
        </authorList>
    </citation>
    <scope>NUCLEOTIDE SEQUENCE [LARGE SCALE GENOMIC DNA]</scope>
    <source>
        <strain evidence="12 13">WL0053</strain>
    </source>
</reference>
<evidence type="ECO:0000313" key="12">
    <source>
        <dbReference type="EMBL" id="MBY9074266.1"/>
    </source>
</evidence>
<dbReference type="Gene3D" id="3.40.50.2300">
    <property type="match status" value="1"/>
</dbReference>
<dbReference type="InterPro" id="IPR036390">
    <property type="entry name" value="WH_DNA-bd_sf"/>
</dbReference>
<dbReference type="PANTHER" id="PTHR45526">
    <property type="entry name" value="TRANSCRIPTIONAL REGULATORY PROTEIN DPIA"/>
    <property type="match status" value="1"/>
</dbReference>
<evidence type="ECO:0000256" key="10">
    <source>
        <dbReference type="PROSITE-ProRule" id="PRU00169"/>
    </source>
</evidence>
<dbReference type="SUPFAM" id="SSF52172">
    <property type="entry name" value="CheY-like"/>
    <property type="match status" value="1"/>
</dbReference>
<keyword evidence="3 10" id="KW-0597">Phosphoprotein</keyword>
<dbReference type="InterPro" id="IPR011006">
    <property type="entry name" value="CheY-like_superfamily"/>
</dbReference>
<evidence type="ECO:0000313" key="13">
    <source>
        <dbReference type="Proteomes" id="UP000754710"/>
    </source>
</evidence>
<sequence length="234" mass="25414">MTVRVLIVEDEEIAALAHAEYVGRVDGFEVAGVTRSAGEAMRHLRRDPRVDLVLLDMHLPDGHGLGLLQSMRSAGILCDVIAVTSARDLDVVRQAVSQGVVQYLLKPFTFAGFRSKLLQYAAYRERLGATEEQVVQEEVDELIGLLRTGAGDAPLPKGMSADTLREVTTAVRSGGGLSASEVAGRIGASRVTARRYLEHLAEMRLVDRRTRYGGSGRPEVEYRWRGQDGPGSAG</sequence>
<keyword evidence="8 9" id="KW-0804">Transcription</keyword>
<evidence type="ECO:0000256" key="7">
    <source>
        <dbReference type="ARBA" id="ARBA00023159"/>
    </source>
</evidence>
<comment type="subcellular location">
    <subcellularLocation>
        <location evidence="1 9">Cytoplasm</location>
    </subcellularLocation>
</comment>
<dbReference type="InterPro" id="IPR051271">
    <property type="entry name" value="2C-system_Tx_regulators"/>
</dbReference>
<dbReference type="SMART" id="SM00448">
    <property type="entry name" value="REC"/>
    <property type="match status" value="1"/>
</dbReference>
<proteinExistence type="predicted"/>
<evidence type="ECO:0000256" key="3">
    <source>
        <dbReference type="ARBA" id="ARBA00022553"/>
    </source>
</evidence>
<feature type="modified residue" description="4-aspartylphosphate" evidence="10">
    <location>
        <position position="56"/>
    </location>
</feature>
<dbReference type="PROSITE" id="PS50110">
    <property type="entry name" value="RESPONSE_REGULATORY"/>
    <property type="match status" value="1"/>
</dbReference>
<evidence type="ECO:0000256" key="6">
    <source>
        <dbReference type="ARBA" id="ARBA00023125"/>
    </source>
</evidence>
<dbReference type="SUPFAM" id="SSF46785">
    <property type="entry name" value="Winged helix' DNA-binding domain"/>
    <property type="match status" value="1"/>
</dbReference>
<keyword evidence="5 9" id="KW-0805">Transcription regulation</keyword>
<evidence type="ECO:0000256" key="9">
    <source>
        <dbReference type="PIRNR" id="PIRNR006171"/>
    </source>
</evidence>
<dbReference type="Gene3D" id="1.10.10.10">
    <property type="entry name" value="Winged helix-like DNA-binding domain superfamily/Winged helix DNA-binding domain"/>
    <property type="match status" value="1"/>
</dbReference>
<accession>A0ABS7RGU9</accession>
<evidence type="ECO:0000256" key="4">
    <source>
        <dbReference type="ARBA" id="ARBA00023012"/>
    </source>
</evidence>
<organism evidence="12 13">
    <name type="scientific">Nocardioides jiangsuensis</name>
    <dbReference type="NCBI Taxonomy" id="2866161"/>
    <lineage>
        <taxon>Bacteria</taxon>
        <taxon>Bacillati</taxon>
        <taxon>Actinomycetota</taxon>
        <taxon>Actinomycetes</taxon>
        <taxon>Propionibacteriales</taxon>
        <taxon>Nocardioidaceae</taxon>
        <taxon>Nocardioides</taxon>
    </lineage>
</organism>
<evidence type="ECO:0000259" key="11">
    <source>
        <dbReference type="PROSITE" id="PS50110"/>
    </source>
</evidence>
<dbReference type="InterPro" id="IPR001789">
    <property type="entry name" value="Sig_transdc_resp-reg_receiver"/>
</dbReference>
<keyword evidence="4 9" id="KW-0902">Two-component regulatory system</keyword>
<evidence type="ECO:0000256" key="2">
    <source>
        <dbReference type="ARBA" id="ARBA00022490"/>
    </source>
</evidence>
<dbReference type="EMBL" id="JAIEZQ010000001">
    <property type="protein sequence ID" value="MBY9074266.1"/>
    <property type="molecule type" value="Genomic_DNA"/>
</dbReference>
<name>A0ABS7RGU9_9ACTN</name>
<dbReference type="Pfam" id="PF00072">
    <property type="entry name" value="Response_reg"/>
    <property type="match status" value="1"/>
</dbReference>
<evidence type="ECO:0000256" key="1">
    <source>
        <dbReference type="ARBA" id="ARBA00004496"/>
    </source>
</evidence>
<evidence type="ECO:0000256" key="8">
    <source>
        <dbReference type="ARBA" id="ARBA00023163"/>
    </source>
</evidence>
<keyword evidence="13" id="KW-1185">Reference proteome</keyword>
<feature type="domain" description="Response regulatory" evidence="11">
    <location>
        <begin position="4"/>
        <end position="121"/>
    </location>
</feature>
<dbReference type="Proteomes" id="UP000754710">
    <property type="component" value="Unassembled WGS sequence"/>
</dbReference>
<keyword evidence="7 9" id="KW-0010">Activator</keyword>
<dbReference type="InterPro" id="IPR024187">
    <property type="entry name" value="Sig_transdc_resp-reg_cit/mal"/>
</dbReference>
<dbReference type="RefSeq" id="WP_221023968.1">
    <property type="nucleotide sequence ID" value="NZ_JAIEZQ010000001.1"/>
</dbReference>
<keyword evidence="2 9" id="KW-0963">Cytoplasm</keyword>
<dbReference type="InterPro" id="IPR036388">
    <property type="entry name" value="WH-like_DNA-bd_sf"/>
</dbReference>
<comment type="caution">
    <text evidence="12">The sequence shown here is derived from an EMBL/GenBank/DDBJ whole genome shotgun (WGS) entry which is preliminary data.</text>
</comment>
<protein>
    <recommendedName>
        <fullName evidence="9">Transcriptional regulatory protein</fullName>
    </recommendedName>
</protein>
<evidence type="ECO:0000256" key="5">
    <source>
        <dbReference type="ARBA" id="ARBA00023015"/>
    </source>
</evidence>